<dbReference type="Proteomes" id="UP000321685">
    <property type="component" value="Unassembled WGS sequence"/>
</dbReference>
<comment type="similarity">
    <text evidence="1">Belongs to the CdaR family.</text>
</comment>
<evidence type="ECO:0000259" key="2">
    <source>
        <dbReference type="Pfam" id="PF13556"/>
    </source>
</evidence>
<dbReference type="Gene3D" id="1.10.10.2840">
    <property type="entry name" value="PucR C-terminal helix-turn-helix domain"/>
    <property type="match status" value="1"/>
</dbReference>
<dbReference type="EMBL" id="BJVJ01000047">
    <property type="protein sequence ID" value="GEL25177.1"/>
    <property type="molecule type" value="Genomic_DNA"/>
</dbReference>
<dbReference type="Pfam" id="PF13556">
    <property type="entry name" value="HTH_30"/>
    <property type="match status" value="1"/>
</dbReference>
<proteinExistence type="inferred from homology"/>
<feature type="domain" description="CdaR GGDEF-like" evidence="3">
    <location>
        <begin position="204"/>
        <end position="319"/>
    </location>
</feature>
<dbReference type="InterPro" id="IPR051448">
    <property type="entry name" value="CdaR-like_regulators"/>
</dbReference>
<name>A0A511DL99_9PSEU</name>
<dbReference type="InterPro" id="IPR042070">
    <property type="entry name" value="PucR_C-HTH_sf"/>
</dbReference>
<dbReference type="AlphaFoldDB" id="A0A511DL99"/>
<organism evidence="4 5">
    <name type="scientific">Pseudonocardia sulfidoxydans NBRC 16205</name>
    <dbReference type="NCBI Taxonomy" id="1223511"/>
    <lineage>
        <taxon>Bacteria</taxon>
        <taxon>Bacillati</taxon>
        <taxon>Actinomycetota</taxon>
        <taxon>Actinomycetes</taxon>
        <taxon>Pseudonocardiales</taxon>
        <taxon>Pseudonocardiaceae</taxon>
        <taxon>Pseudonocardia</taxon>
    </lineage>
</organism>
<reference evidence="4 5" key="1">
    <citation type="submission" date="2019-07" db="EMBL/GenBank/DDBJ databases">
        <title>Whole genome shotgun sequence of Pseudonocardia sulfidoxydans NBRC 16205.</title>
        <authorList>
            <person name="Hosoyama A."/>
            <person name="Uohara A."/>
            <person name="Ohji S."/>
            <person name="Ichikawa N."/>
        </authorList>
    </citation>
    <scope>NUCLEOTIDE SEQUENCE [LARGE SCALE GENOMIC DNA]</scope>
    <source>
        <strain evidence="4 5">NBRC 16205</strain>
    </source>
</reference>
<comment type="caution">
    <text evidence="4">The sequence shown here is derived from an EMBL/GenBank/DDBJ whole genome shotgun (WGS) entry which is preliminary data.</text>
</comment>
<dbReference type="InterPro" id="IPR041522">
    <property type="entry name" value="CdaR_GGDEF"/>
</dbReference>
<dbReference type="InterPro" id="IPR025736">
    <property type="entry name" value="PucR_C-HTH_dom"/>
</dbReference>
<dbReference type="Pfam" id="PF17853">
    <property type="entry name" value="GGDEF_2"/>
    <property type="match status" value="1"/>
</dbReference>
<dbReference type="PANTHER" id="PTHR33744">
    <property type="entry name" value="CARBOHYDRATE DIACID REGULATOR"/>
    <property type="match status" value="1"/>
</dbReference>
<feature type="domain" description="PucR C-terminal helix-turn-helix" evidence="2">
    <location>
        <begin position="366"/>
        <end position="424"/>
    </location>
</feature>
<evidence type="ECO:0000256" key="1">
    <source>
        <dbReference type="ARBA" id="ARBA00006754"/>
    </source>
</evidence>
<protein>
    <submittedName>
        <fullName evidence="4">PucR family transcriptional regulator</fullName>
    </submittedName>
</protein>
<dbReference type="PANTHER" id="PTHR33744:SF7">
    <property type="entry name" value="PUCR FAMILY TRANSCRIPTIONAL REGULATOR"/>
    <property type="match status" value="1"/>
</dbReference>
<keyword evidence="5" id="KW-1185">Reference proteome</keyword>
<accession>A0A511DL99</accession>
<gene>
    <name evidence="4" type="ORF">PSU4_41310</name>
</gene>
<evidence type="ECO:0000313" key="5">
    <source>
        <dbReference type="Proteomes" id="UP000321685"/>
    </source>
</evidence>
<evidence type="ECO:0000259" key="3">
    <source>
        <dbReference type="Pfam" id="PF17853"/>
    </source>
</evidence>
<sequence>MPTGAPVSSATLRRLELGAGGIAGACLAAMDRRQPWFRKLPAALRSGVQLVTQTGVANFVGWLVATGGGPTRASEQPEPTDHTAADVAVAVGGGGGGDVIGGHPGAGSVRLTAEAFRIAPRDLARRLTLRQTVELVRVATDVLEERLPPLAADDAEFRVLSEAVLRFGREVAFAAATAYAGAAEDRGAWDARLEALVVDGVVRGDTGDELVSRASALGWDPAGPVRVVVGTPPSDHAPERLGELRRRAGRAGRSLLVGAQGSRLIVLLSDADHDADDLTEVLAAVALDFGPGPVVVGPLAADLPSAPASARDALSGLRAAPAWPEAPRPVPADDLLPERAFSGDPEAHRRLVETVVTPLAEAGGELWRTLAAYLDGGGSLEACARALFVHPNTVRYRLRRVSDLTGRSPADPRDAQVLRAALLAGRLAGAEAGADPS</sequence>
<evidence type="ECO:0000313" key="4">
    <source>
        <dbReference type="EMBL" id="GEL25177.1"/>
    </source>
</evidence>